<dbReference type="InterPro" id="IPR004752">
    <property type="entry name" value="AmpG_permease/AT-1"/>
</dbReference>
<evidence type="ECO:0000313" key="7">
    <source>
        <dbReference type="EMBL" id="KUK76210.1"/>
    </source>
</evidence>
<reference evidence="8" key="1">
    <citation type="journal article" date="2015" name="MBio">
        <title>Genome-Resolved Metagenomic Analysis Reveals Roles for Candidate Phyla and Other Microbial Community Members in Biogeochemical Transformations in Oil Reservoirs.</title>
        <authorList>
            <person name="Hu P."/>
            <person name="Tom L."/>
            <person name="Singh A."/>
            <person name="Thomas B.C."/>
            <person name="Baker B.J."/>
            <person name="Piceno Y.M."/>
            <person name="Andersen G.L."/>
            <person name="Banfield J.F."/>
        </authorList>
    </citation>
    <scope>NUCLEOTIDE SEQUENCE [LARGE SCALE GENOMIC DNA]</scope>
</reference>
<feature type="non-terminal residue" evidence="7">
    <location>
        <position position="62"/>
    </location>
</feature>
<evidence type="ECO:0000256" key="4">
    <source>
        <dbReference type="ARBA" id="ARBA00022989"/>
    </source>
</evidence>
<proteinExistence type="predicted"/>
<gene>
    <name evidence="7" type="ORF">XD92_1309</name>
</gene>
<sequence length="62" mass="7212">MKKRVATNLTTFFFLYIAQSIPMSFFATALPVLMRQGNYSLFAIALLKLIKLPWILKFLWSP</sequence>
<evidence type="ECO:0000256" key="5">
    <source>
        <dbReference type="ARBA" id="ARBA00023136"/>
    </source>
</evidence>
<dbReference type="AlphaFoldDB" id="A0A124FWX0"/>
<accession>A0A124FWX0</accession>
<comment type="caution">
    <text evidence="7">The sequence shown here is derived from an EMBL/GenBank/DDBJ whole genome shotgun (WGS) entry which is preliminary data.</text>
</comment>
<evidence type="ECO:0000256" key="2">
    <source>
        <dbReference type="ARBA" id="ARBA00022448"/>
    </source>
</evidence>
<evidence type="ECO:0000313" key="8">
    <source>
        <dbReference type="Proteomes" id="UP000053860"/>
    </source>
</evidence>
<name>A0A124FWX0_9BACT</name>
<dbReference type="PANTHER" id="PTHR12778:SF10">
    <property type="entry name" value="MAJOR FACILITATOR SUPERFAMILY DOMAIN-CONTAINING PROTEIN 3"/>
    <property type="match status" value="1"/>
</dbReference>
<keyword evidence="4 6" id="KW-1133">Transmembrane helix</keyword>
<organism evidence="7 8">
    <name type="scientific">Proteiniphilum acetatigenes</name>
    <dbReference type="NCBI Taxonomy" id="294710"/>
    <lineage>
        <taxon>Bacteria</taxon>
        <taxon>Pseudomonadati</taxon>
        <taxon>Bacteroidota</taxon>
        <taxon>Bacteroidia</taxon>
        <taxon>Bacteroidales</taxon>
        <taxon>Dysgonomonadaceae</taxon>
        <taxon>Proteiniphilum</taxon>
    </lineage>
</organism>
<evidence type="ECO:0000256" key="3">
    <source>
        <dbReference type="ARBA" id="ARBA00022692"/>
    </source>
</evidence>
<dbReference type="GO" id="GO:0016020">
    <property type="term" value="C:membrane"/>
    <property type="evidence" value="ECO:0007669"/>
    <property type="project" value="UniProtKB-SubCell"/>
</dbReference>
<keyword evidence="3 6" id="KW-0812">Transmembrane</keyword>
<feature type="transmembrane region" description="Helical" evidence="6">
    <location>
        <begin position="12"/>
        <end position="33"/>
    </location>
</feature>
<evidence type="ECO:0000256" key="1">
    <source>
        <dbReference type="ARBA" id="ARBA00004141"/>
    </source>
</evidence>
<comment type="subcellular location">
    <subcellularLocation>
        <location evidence="1">Membrane</location>
        <topology evidence="1">Multi-pass membrane protein</topology>
    </subcellularLocation>
</comment>
<protein>
    <submittedName>
        <fullName evidence="7">Uncharacterized protein</fullName>
    </submittedName>
</protein>
<dbReference type="EMBL" id="LGGN01000286">
    <property type="protein sequence ID" value="KUK76210.1"/>
    <property type="molecule type" value="Genomic_DNA"/>
</dbReference>
<keyword evidence="5 6" id="KW-0472">Membrane</keyword>
<feature type="transmembrane region" description="Helical" evidence="6">
    <location>
        <begin position="39"/>
        <end position="60"/>
    </location>
</feature>
<keyword evidence="2" id="KW-0813">Transport</keyword>
<evidence type="ECO:0000256" key="6">
    <source>
        <dbReference type="SAM" id="Phobius"/>
    </source>
</evidence>
<dbReference type="Proteomes" id="UP000053860">
    <property type="component" value="Unassembled WGS sequence"/>
</dbReference>
<dbReference type="PANTHER" id="PTHR12778">
    <property type="entry name" value="SOLUTE CARRIER FAMILY 33 ACETYL-COA TRANSPORTER -RELATED"/>
    <property type="match status" value="1"/>
</dbReference>